<dbReference type="GO" id="GO:0003700">
    <property type="term" value="F:DNA-binding transcription factor activity"/>
    <property type="evidence" value="ECO:0007669"/>
    <property type="project" value="InterPro"/>
</dbReference>
<proteinExistence type="predicted"/>
<dbReference type="GO" id="GO:0003677">
    <property type="term" value="F:DNA binding"/>
    <property type="evidence" value="ECO:0007669"/>
    <property type="project" value="UniProtKB-KW"/>
</dbReference>
<dbReference type="PANTHER" id="PTHR33164">
    <property type="entry name" value="TRANSCRIPTIONAL REGULATOR, MARR FAMILY"/>
    <property type="match status" value="1"/>
</dbReference>
<dbReference type="InterPro" id="IPR000835">
    <property type="entry name" value="HTH_MarR-typ"/>
</dbReference>
<evidence type="ECO:0000259" key="1">
    <source>
        <dbReference type="SMART" id="SM00347"/>
    </source>
</evidence>
<protein>
    <submittedName>
        <fullName evidence="2">DNA-binding transcriptional regulator, MarR family</fullName>
    </submittedName>
</protein>
<organism evidence="2 3">
    <name type="scientific">Haloechinothrix alba</name>
    <dbReference type="NCBI Taxonomy" id="664784"/>
    <lineage>
        <taxon>Bacteria</taxon>
        <taxon>Bacillati</taxon>
        <taxon>Actinomycetota</taxon>
        <taxon>Actinomycetes</taxon>
        <taxon>Pseudonocardiales</taxon>
        <taxon>Pseudonocardiaceae</taxon>
        <taxon>Haloechinothrix</taxon>
    </lineage>
</organism>
<evidence type="ECO:0000313" key="3">
    <source>
        <dbReference type="Proteomes" id="UP000198348"/>
    </source>
</evidence>
<keyword evidence="2" id="KW-0238">DNA-binding</keyword>
<evidence type="ECO:0000313" key="2">
    <source>
        <dbReference type="EMBL" id="SNR63430.1"/>
    </source>
</evidence>
<dbReference type="RefSeq" id="WP_176439943.1">
    <property type="nucleotide sequence ID" value="NZ_FZNW01000012.1"/>
</dbReference>
<dbReference type="GO" id="GO:0006950">
    <property type="term" value="P:response to stress"/>
    <property type="evidence" value="ECO:0007669"/>
    <property type="project" value="TreeGrafter"/>
</dbReference>
<keyword evidence="3" id="KW-1185">Reference proteome</keyword>
<dbReference type="InterPro" id="IPR036388">
    <property type="entry name" value="WH-like_DNA-bd_sf"/>
</dbReference>
<dbReference type="Gene3D" id="1.10.10.10">
    <property type="entry name" value="Winged helix-like DNA-binding domain superfamily/Winged helix DNA-binding domain"/>
    <property type="match status" value="1"/>
</dbReference>
<accession>A0A238XXL1</accession>
<name>A0A238XXL1_9PSEU</name>
<reference evidence="2 3" key="1">
    <citation type="submission" date="2017-06" db="EMBL/GenBank/DDBJ databases">
        <authorList>
            <person name="Kim H.J."/>
            <person name="Triplett B.A."/>
        </authorList>
    </citation>
    <scope>NUCLEOTIDE SEQUENCE [LARGE SCALE GENOMIC DNA]</scope>
    <source>
        <strain evidence="2 3">DSM 45207</strain>
    </source>
</reference>
<feature type="domain" description="HTH marR-type" evidence="1">
    <location>
        <begin position="31"/>
        <end position="132"/>
    </location>
</feature>
<dbReference type="PANTHER" id="PTHR33164:SF57">
    <property type="entry name" value="MARR-FAMILY TRANSCRIPTIONAL REGULATOR"/>
    <property type="match status" value="1"/>
</dbReference>
<sequence>MSTHDQAFQALQKWRAFVKPIEQLNATIESELSTRHALCISGYEVLHFLATHRGKTALTEVCKHIDRSQPRVSRLISQLEDRGMLDRYRADADGRAYQVAITRKGRRVLQASAVTILNVLRTSDQSWLWEATLESDEEGPVNAGV</sequence>
<dbReference type="InterPro" id="IPR036390">
    <property type="entry name" value="WH_DNA-bd_sf"/>
</dbReference>
<gene>
    <name evidence="2" type="ORF">SAMN06265360_112157</name>
</gene>
<dbReference type="SUPFAM" id="SSF46785">
    <property type="entry name" value="Winged helix' DNA-binding domain"/>
    <property type="match status" value="1"/>
</dbReference>
<dbReference type="InterPro" id="IPR039422">
    <property type="entry name" value="MarR/SlyA-like"/>
</dbReference>
<dbReference type="Proteomes" id="UP000198348">
    <property type="component" value="Unassembled WGS sequence"/>
</dbReference>
<dbReference type="AlphaFoldDB" id="A0A238XXL1"/>
<dbReference type="SMART" id="SM00347">
    <property type="entry name" value="HTH_MARR"/>
    <property type="match status" value="1"/>
</dbReference>
<dbReference type="Pfam" id="PF12802">
    <property type="entry name" value="MarR_2"/>
    <property type="match status" value="1"/>
</dbReference>
<dbReference type="EMBL" id="FZNW01000012">
    <property type="protein sequence ID" value="SNR63430.1"/>
    <property type="molecule type" value="Genomic_DNA"/>
</dbReference>